<evidence type="ECO:0000313" key="1">
    <source>
        <dbReference type="EMBL" id="MFF3340177.1"/>
    </source>
</evidence>
<dbReference type="SUPFAM" id="SSF52540">
    <property type="entry name" value="P-loop containing nucleoside triphosphate hydrolases"/>
    <property type="match status" value="1"/>
</dbReference>
<keyword evidence="2" id="KW-1185">Reference proteome</keyword>
<protein>
    <submittedName>
        <fullName evidence="1">Sulfotransferase family protein</fullName>
    </submittedName>
</protein>
<sequence>MSATAGRPSLLALWSAPRSRSTVFFRMMVERRDLLTLHEPFCNIANDGSTEVGGRAVNSTEALTDTLIELSAEQTVFFKDTTDCTYDSIFGRQDFLKSGRHAFLLRNPREIIPSFAAIKPDMGLHEVGIEYLYRIYQAVLEAGGSPVVLDSDDFVDHPERTVQQYCAAVDLPFRADALQWQPGERPEWSQSARWHADVSASTTVQRRERTYDRTIDNDVLLRRFYEHHLPFYAYLWERRLRIS</sequence>
<dbReference type="InterPro" id="IPR027417">
    <property type="entry name" value="P-loop_NTPase"/>
</dbReference>
<name>A0ABW6RF89_9ACTN</name>
<evidence type="ECO:0000313" key="2">
    <source>
        <dbReference type="Proteomes" id="UP001601976"/>
    </source>
</evidence>
<reference evidence="1 2" key="1">
    <citation type="submission" date="2024-10" db="EMBL/GenBank/DDBJ databases">
        <title>The Natural Products Discovery Center: Release of the First 8490 Sequenced Strains for Exploring Actinobacteria Biosynthetic Diversity.</title>
        <authorList>
            <person name="Kalkreuter E."/>
            <person name="Kautsar S.A."/>
            <person name="Yang D."/>
            <person name="Bader C.D."/>
            <person name="Teijaro C.N."/>
            <person name="Fluegel L."/>
            <person name="Davis C.M."/>
            <person name="Simpson J.R."/>
            <person name="Lauterbach L."/>
            <person name="Steele A.D."/>
            <person name="Gui C."/>
            <person name="Meng S."/>
            <person name="Li G."/>
            <person name="Viehrig K."/>
            <person name="Ye F."/>
            <person name="Su P."/>
            <person name="Kiefer A.F."/>
            <person name="Nichols A."/>
            <person name="Cepeda A.J."/>
            <person name="Yan W."/>
            <person name="Fan B."/>
            <person name="Jiang Y."/>
            <person name="Adhikari A."/>
            <person name="Zheng C.-J."/>
            <person name="Schuster L."/>
            <person name="Cowan T.M."/>
            <person name="Smanski M.J."/>
            <person name="Chevrette M.G."/>
            <person name="De Carvalho L.P.S."/>
            <person name="Shen B."/>
        </authorList>
    </citation>
    <scope>NUCLEOTIDE SEQUENCE [LARGE SCALE GENOMIC DNA]</scope>
    <source>
        <strain evidence="1 2">NPDC003029</strain>
    </source>
</reference>
<comment type="caution">
    <text evidence="1">The sequence shown here is derived from an EMBL/GenBank/DDBJ whole genome shotgun (WGS) entry which is preliminary data.</text>
</comment>
<dbReference type="Pfam" id="PF19798">
    <property type="entry name" value="Sulfotransfer_5"/>
    <property type="match status" value="1"/>
</dbReference>
<proteinExistence type="predicted"/>
<dbReference type="Gene3D" id="3.40.50.300">
    <property type="entry name" value="P-loop containing nucleotide triphosphate hydrolases"/>
    <property type="match status" value="1"/>
</dbReference>
<dbReference type="PANTHER" id="PTHR48419:SF1">
    <property type="entry name" value="SULFOTRANSFERASE DOMAIN-CONTAINING PROTEIN"/>
    <property type="match status" value="1"/>
</dbReference>
<dbReference type="Proteomes" id="UP001601976">
    <property type="component" value="Unassembled WGS sequence"/>
</dbReference>
<organism evidence="1 2">
    <name type="scientific">Streptomyces flavidovirens</name>
    <dbReference type="NCBI Taxonomy" id="67298"/>
    <lineage>
        <taxon>Bacteria</taxon>
        <taxon>Bacillati</taxon>
        <taxon>Actinomycetota</taxon>
        <taxon>Actinomycetes</taxon>
        <taxon>Kitasatosporales</taxon>
        <taxon>Streptomycetaceae</taxon>
        <taxon>Streptomyces</taxon>
    </lineage>
</organism>
<dbReference type="PANTHER" id="PTHR48419">
    <property type="entry name" value="SULFOTRANSFERASE DOMAIN-CONTAINING PROTEIN"/>
    <property type="match status" value="1"/>
</dbReference>
<gene>
    <name evidence="1" type="ORF">ACFYWW_15785</name>
</gene>
<dbReference type="InterPro" id="IPR053226">
    <property type="entry name" value="Pyrrolopyrazine_biosynth_F"/>
</dbReference>
<dbReference type="RefSeq" id="WP_355713635.1">
    <property type="nucleotide sequence ID" value="NZ_JBEXNP010000002.1"/>
</dbReference>
<dbReference type="EMBL" id="JBIAPK010000004">
    <property type="protein sequence ID" value="MFF3340177.1"/>
    <property type="molecule type" value="Genomic_DNA"/>
</dbReference>
<accession>A0ABW6RF89</accession>